<dbReference type="Proteomes" id="UP000887159">
    <property type="component" value="Unassembled WGS sequence"/>
</dbReference>
<dbReference type="AlphaFoldDB" id="A0A8X6UU71"/>
<organism evidence="1 2">
    <name type="scientific">Trichonephila clavipes</name>
    <name type="common">Golden silk orbweaver</name>
    <name type="synonym">Nephila clavipes</name>
    <dbReference type="NCBI Taxonomy" id="2585209"/>
    <lineage>
        <taxon>Eukaryota</taxon>
        <taxon>Metazoa</taxon>
        <taxon>Ecdysozoa</taxon>
        <taxon>Arthropoda</taxon>
        <taxon>Chelicerata</taxon>
        <taxon>Arachnida</taxon>
        <taxon>Araneae</taxon>
        <taxon>Araneomorphae</taxon>
        <taxon>Entelegynae</taxon>
        <taxon>Araneoidea</taxon>
        <taxon>Nephilidae</taxon>
        <taxon>Trichonephila</taxon>
    </lineage>
</organism>
<evidence type="ECO:0000313" key="1">
    <source>
        <dbReference type="EMBL" id="GFX87838.1"/>
    </source>
</evidence>
<sequence>MKDYITNINVFSGIQTQDTTLTTSRWVASLDELAYRFFLGKQLRSVKRQFNLLSDWLWLTQYSAGLKPTFDLSTPA</sequence>
<gene>
    <name evidence="1" type="ORF">TNCV_4373031</name>
</gene>
<evidence type="ECO:0000313" key="2">
    <source>
        <dbReference type="Proteomes" id="UP000887159"/>
    </source>
</evidence>
<dbReference type="EMBL" id="BMAU01021040">
    <property type="protein sequence ID" value="GFX87838.1"/>
    <property type="molecule type" value="Genomic_DNA"/>
</dbReference>
<reference evidence="1" key="1">
    <citation type="submission" date="2020-08" db="EMBL/GenBank/DDBJ databases">
        <title>Multicomponent nature underlies the extraordinary mechanical properties of spider dragline silk.</title>
        <authorList>
            <person name="Kono N."/>
            <person name="Nakamura H."/>
            <person name="Mori M."/>
            <person name="Yoshida Y."/>
            <person name="Ohtoshi R."/>
            <person name="Malay A.D."/>
            <person name="Moran D.A.P."/>
            <person name="Tomita M."/>
            <person name="Numata K."/>
            <person name="Arakawa K."/>
        </authorList>
    </citation>
    <scope>NUCLEOTIDE SEQUENCE</scope>
</reference>
<keyword evidence="2" id="KW-1185">Reference proteome</keyword>
<comment type="caution">
    <text evidence="1">The sequence shown here is derived from an EMBL/GenBank/DDBJ whole genome shotgun (WGS) entry which is preliminary data.</text>
</comment>
<protein>
    <submittedName>
        <fullName evidence="1">Uncharacterized protein</fullName>
    </submittedName>
</protein>
<name>A0A8X6UU71_TRICX</name>
<proteinExistence type="predicted"/>
<accession>A0A8X6UU71</accession>